<accession>A0A1J5P2S0</accession>
<dbReference type="InterPro" id="IPR036291">
    <property type="entry name" value="NAD(P)-bd_dom_sf"/>
</dbReference>
<dbReference type="PANTHER" id="PTHR48099:SF5">
    <property type="entry name" value="C-1-TETRAHYDROFOLATE SYNTHASE, CYTOPLASMIC"/>
    <property type="match status" value="1"/>
</dbReference>
<dbReference type="Gene3D" id="3.40.50.720">
    <property type="entry name" value="NAD(P)-binding Rossmann-like Domain"/>
    <property type="match status" value="1"/>
</dbReference>
<dbReference type="AlphaFoldDB" id="A0A1J5P2S0"/>
<reference evidence="4 5" key="1">
    <citation type="submission" date="2016-08" db="EMBL/GenBank/DDBJ databases">
        <title>Genome-based comparison of Moorella thermoacetic strains.</title>
        <authorList>
            <person name="Poehlein A."/>
            <person name="Bengelsdorf F.R."/>
            <person name="Esser C."/>
            <person name="Duerre P."/>
            <person name="Daniel R."/>
        </authorList>
    </citation>
    <scope>NUCLEOTIDE SEQUENCE [LARGE SCALE GENOMIC DNA]</scope>
    <source>
        <strain evidence="4 5">DSM 21394</strain>
    </source>
</reference>
<keyword evidence="2" id="KW-0028">Amino-acid biosynthesis</keyword>
<dbReference type="EC" id="3.5.4.9" evidence="1"/>
<dbReference type="PANTHER" id="PTHR48099">
    <property type="entry name" value="C-1-TETRAHYDROFOLATE SYNTHASE, CYTOPLASMIC-RELATED"/>
    <property type="match status" value="1"/>
</dbReference>
<evidence type="ECO:0000259" key="3">
    <source>
        <dbReference type="Pfam" id="PF02882"/>
    </source>
</evidence>
<dbReference type="EMBL" id="MDDC01000018">
    <property type="protein sequence ID" value="OIQ58245.1"/>
    <property type="molecule type" value="Genomic_DNA"/>
</dbReference>
<comment type="caution">
    <text evidence="4">The sequence shown here is derived from an EMBL/GenBank/DDBJ whole genome shotgun (WGS) entry which is preliminary data.</text>
</comment>
<feature type="domain" description="Tetrahydrofolate dehydrogenase/cyclohydrolase NAD(P)-binding" evidence="3">
    <location>
        <begin position="1"/>
        <end position="61"/>
    </location>
</feature>
<dbReference type="Pfam" id="PF02882">
    <property type="entry name" value="THF_DHG_CYH_C"/>
    <property type="match status" value="1"/>
</dbReference>
<dbReference type="Gene3D" id="3.40.50.10860">
    <property type="entry name" value="Leucine Dehydrogenase, chain A, domain 1"/>
    <property type="match status" value="1"/>
</dbReference>
<dbReference type="InterPro" id="IPR000672">
    <property type="entry name" value="THF_DH/CycHdrlase"/>
</dbReference>
<evidence type="ECO:0000313" key="4">
    <source>
        <dbReference type="EMBL" id="OIQ58245.1"/>
    </source>
</evidence>
<name>A0A1J5P2S0_NEOTH</name>
<proteinExistence type="predicted"/>
<gene>
    <name evidence="4" type="primary">folD_3</name>
    <name evidence="4" type="ORF">MOTE_21770</name>
</gene>
<dbReference type="GO" id="GO:0004477">
    <property type="term" value="F:methenyltetrahydrofolate cyclohydrolase activity"/>
    <property type="evidence" value="ECO:0007669"/>
    <property type="project" value="UniProtKB-EC"/>
</dbReference>
<dbReference type="SUPFAM" id="SSF51735">
    <property type="entry name" value="NAD(P)-binding Rossmann-fold domains"/>
    <property type="match status" value="1"/>
</dbReference>
<organism evidence="4 5">
    <name type="scientific">Neomoorella thermoacetica</name>
    <name type="common">Clostridium thermoaceticum</name>
    <dbReference type="NCBI Taxonomy" id="1525"/>
    <lineage>
        <taxon>Bacteria</taxon>
        <taxon>Bacillati</taxon>
        <taxon>Bacillota</taxon>
        <taxon>Clostridia</taxon>
        <taxon>Neomoorellales</taxon>
        <taxon>Neomoorellaceae</taxon>
        <taxon>Neomoorella</taxon>
    </lineage>
</organism>
<protein>
    <recommendedName>
        <fullName evidence="1">methenyltetrahydrofolate cyclohydrolase</fullName>
        <ecNumber evidence="1">3.5.4.9</ecNumber>
    </recommendedName>
</protein>
<evidence type="ECO:0000256" key="1">
    <source>
        <dbReference type="ARBA" id="ARBA00012776"/>
    </source>
</evidence>
<dbReference type="Proteomes" id="UP000182811">
    <property type="component" value="Unassembled WGS sequence"/>
</dbReference>
<dbReference type="GO" id="GO:0035999">
    <property type="term" value="P:tetrahydrofolate interconversion"/>
    <property type="evidence" value="ECO:0007669"/>
    <property type="project" value="TreeGrafter"/>
</dbReference>
<evidence type="ECO:0000256" key="2">
    <source>
        <dbReference type="ARBA" id="ARBA00022605"/>
    </source>
</evidence>
<dbReference type="OrthoDB" id="9803580at2"/>
<dbReference type="PRINTS" id="PR00085">
    <property type="entry name" value="THFDHDRGNASE"/>
</dbReference>
<evidence type="ECO:0000313" key="5">
    <source>
        <dbReference type="Proteomes" id="UP000182811"/>
    </source>
</evidence>
<dbReference type="GO" id="GO:0008652">
    <property type="term" value="P:amino acid biosynthetic process"/>
    <property type="evidence" value="ECO:0007669"/>
    <property type="project" value="UniProtKB-KW"/>
</dbReference>
<sequence length="62" mass="6523">MFKEGAVVIDAGINLVGEKKLVGGVHYESAVQKAGWITPSQGEAGPMTIAMLPKITVEAARR</sequence>
<dbReference type="InterPro" id="IPR020631">
    <property type="entry name" value="THF_DH/CycHdrlase_NAD-bd_dom"/>
</dbReference>
<dbReference type="GO" id="GO:0004488">
    <property type="term" value="F:methylenetetrahydrofolate dehydrogenase (NADP+) activity"/>
    <property type="evidence" value="ECO:0007669"/>
    <property type="project" value="InterPro"/>
</dbReference>
<dbReference type="GO" id="GO:0005829">
    <property type="term" value="C:cytosol"/>
    <property type="evidence" value="ECO:0007669"/>
    <property type="project" value="TreeGrafter"/>
</dbReference>